<dbReference type="InterPro" id="IPR021846">
    <property type="entry name" value="NFACT-C"/>
</dbReference>
<dbReference type="GO" id="GO:0005737">
    <property type="term" value="C:cytoplasm"/>
    <property type="evidence" value="ECO:0007669"/>
    <property type="project" value="UniProtKB-SubCell"/>
</dbReference>
<protein>
    <recommendedName>
        <fullName evidence="13">Nuclear export mediator factor NEMF</fullName>
    </recommendedName>
</protein>
<accession>A0A7R9LQM5</accession>
<dbReference type="GO" id="GO:0005634">
    <property type="term" value="C:nucleus"/>
    <property type="evidence" value="ECO:0007669"/>
    <property type="project" value="UniProtKB-SubCell"/>
</dbReference>
<dbReference type="GO" id="GO:0000049">
    <property type="term" value="F:tRNA binding"/>
    <property type="evidence" value="ECO:0007669"/>
    <property type="project" value="TreeGrafter"/>
</dbReference>
<feature type="coiled-coil region" evidence="7">
    <location>
        <begin position="321"/>
        <end position="361"/>
    </location>
</feature>
<dbReference type="Gene3D" id="2.30.310.10">
    <property type="entry name" value="ibrinogen binding protein from staphylococcus aureus domain"/>
    <property type="match status" value="1"/>
</dbReference>
<keyword evidence="4" id="KW-0963">Cytoplasm</keyword>
<dbReference type="PANTHER" id="PTHR15239:SF6">
    <property type="entry name" value="RIBOSOME QUALITY CONTROL COMPLEX SUBUNIT NEMF"/>
    <property type="match status" value="1"/>
</dbReference>
<dbReference type="GO" id="GO:1990116">
    <property type="term" value="P:ribosome-associated ubiquitin-dependent protein catabolic process"/>
    <property type="evidence" value="ECO:0007669"/>
    <property type="project" value="TreeGrafter"/>
</dbReference>
<dbReference type="GO" id="GO:0043023">
    <property type="term" value="F:ribosomal large subunit binding"/>
    <property type="evidence" value="ECO:0007669"/>
    <property type="project" value="TreeGrafter"/>
</dbReference>
<dbReference type="Proteomes" id="UP000728032">
    <property type="component" value="Unassembled WGS sequence"/>
</dbReference>
<dbReference type="EMBL" id="OC916843">
    <property type="protein sequence ID" value="CAD7645423.1"/>
    <property type="molecule type" value="Genomic_DNA"/>
</dbReference>
<evidence type="ECO:0000313" key="12">
    <source>
        <dbReference type="Proteomes" id="UP000728032"/>
    </source>
</evidence>
<evidence type="ECO:0000259" key="9">
    <source>
        <dbReference type="Pfam" id="PF05670"/>
    </source>
</evidence>
<feature type="compositionally biased region" description="Basic and acidic residues" evidence="8">
    <location>
        <begin position="823"/>
        <end position="836"/>
    </location>
</feature>
<dbReference type="AlphaFoldDB" id="A0A7R9LQM5"/>
<sequence length="974" mass="111564">MKTRFSTLDITVVCHELRQSLYGMRVHQIYCVDNKTYLIRFHKSGHQSDGQPKSGDESAKEVLLLESGVRLHSTQYEWPKSVSPNGFTMKLRKHLKNKRLEAITQLGVDRIVDLQFGSNEAAYHVILELYDRGNIVITDYQYVILNILRPRKLGTDEDVNLVVKEKYRTESAKTLKDYKLLVGNTLKDVLDKAKDGENLRKELKKVLNPYVFYGTHLMEHSFIEMGLTTDLKINKSDLDLNVIEKALELCQKTMDNIKDISKGYIIQREEKRIGEPNASVISYLEFHPILFNQFKDSKDQKQSFVEMESFDKAVDMFFSSIEGQKIDAKALNQEKEAMKKLEKVKTDHKKRIEALNKLQEEDIRKAELIENNNFLVENALLVLRSAIANQLSWEDIQEMIDNARAENDLIATRITSLKLNKNHFTMRLNDPYDESSESAALVDIDIDLSAFANARKYYDRRRIAAKKEQKTVESSEKAFKSAEHKALKTLKEVAVKTSITKARKVLWFEKFLWFISSDNYIVIAGRDAQQNELIVKRYMKAHDLYVHADTHGATSVVIKNSNPLLPIPPKTLNEAGEAAICYSAAWEAKTIVSAFWVHPNQVSKTAPSGEYLTVGSFMIRGKKNYLPLSQLVMGFGFVFKLDDESTERHRIERKRAISIDMESVSTANQSESHMEEDVVMSESESENEDTAFPDTKPKLDLQIKEETNEVAVDSNDDNETQTIVKSKEPRIKQTKHKIKHNKKSQKEEKSEKQVLNVSDKKQQQLKRGQKSKLKKIKEKYKDQDEEERKLRMAILGHLTANDDKQVDKRDEKETENEITSDNPNHKNEIKDLSEKLTKHHIQSKPEENLIENNDELEEDEEEEAEATVGQSDDVKIIDTLTGVPLSEDNLMYAIPVCGPYSAINGYKYKVKVMPGSSKRGKAAKTALQLFLRDKTASQRERDLLKVVKDLDISKNIPAKVKITALNLSSVKGKK</sequence>
<evidence type="ECO:0000256" key="5">
    <source>
        <dbReference type="ARBA" id="ARBA00023054"/>
    </source>
</evidence>
<dbReference type="InterPro" id="IPR051608">
    <property type="entry name" value="RQC_Subunit_NEMF"/>
</dbReference>
<dbReference type="GO" id="GO:0072344">
    <property type="term" value="P:rescue of stalled ribosome"/>
    <property type="evidence" value="ECO:0007669"/>
    <property type="project" value="TreeGrafter"/>
</dbReference>
<evidence type="ECO:0008006" key="13">
    <source>
        <dbReference type="Google" id="ProtNLM"/>
    </source>
</evidence>
<evidence type="ECO:0000259" key="10">
    <source>
        <dbReference type="Pfam" id="PF11923"/>
    </source>
</evidence>
<evidence type="ECO:0000256" key="2">
    <source>
        <dbReference type="ARBA" id="ARBA00004496"/>
    </source>
</evidence>
<dbReference type="InterPro" id="IPR008532">
    <property type="entry name" value="NFACT_RNA-bd"/>
</dbReference>
<feature type="compositionally biased region" description="Basic residues" evidence="8">
    <location>
        <begin position="763"/>
        <end position="778"/>
    </location>
</feature>
<gene>
    <name evidence="11" type="ORF">ONB1V03_LOCUS5197</name>
</gene>
<comment type="similarity">
    <text evidence="3">Belongs to the NEMF family.</text>
</comment>
<feature type="compositionally biased region" description="Basic and acidic residues" evidence="8">
    <location>
        <begin position="800"/>
        <end position="812"/>
    </location>
</feature>
<feature type="region of interest" description="Disordered" evidence="8">
    <location>
        <begin position="662"/>
        <end position="871"/>
    </location>
</feature>
<dbReference type="Pfam" id="PF05670">
    <property type="entry name" value="NFACT-R_1"/>
    <property type="match status" value="1"/>
</dbReference>
<evidence type="ECO:0000256" key="3">
    <source>
        <dbReference type="ARBA" id="ARBA00008318"/>
    </source>
</evidence>
<feature type="domain" description="NFACT RNA-binding" evidence="9">
    <location>
        <begin position="510"/>
        <end position="621"/>
    </location>
</feature>
<keyword evidence="6" id="KW-0539">Nucleus</keyword>
<evidence type="ECO:0000256" key="1">
    <source>
        <dbReference type="ARBA" id="ARBA00004123"/>
    </source>
</evidence>
<feature type="compositionally biased region" description="Acidic residues" evidence="8">
    <location>
        <begin position="677"/>
        <end position="691"/>
    </location>
</feature>
<dbReference type="PANTHER" id="PTHR15239">
    <property type="entry name" value="NUCLEAR EXPORT MEDIATOR FACTOR NEMF"/>
    <property type="match status" value="1"/>
</dbReference>
<dbReference type="Pfam" id="PF11923">
    <property type="entry name" value="NFACT-C"/>
    <property type="match status" value="1"/>
</dbReference>
<reference evidence="11" key="1">
    <citation type="submission" date="2020-11" db="EMBL/GenBank/DDBJ databases">
        <authorList>
            <person name="Tran Van P."/>
        </authorList>
    </citation>
    <scope>NUCLEOTIDE SEQUENCE</scope>
</reference>
<feature type="compositionally biased region" description="Basic and acidic residues" evidence="8">
    <location>
        <begin position="779"/>
        <end position="790"/>
    </location>
</feature>
<evidence type="ECO:0000256" key="8">
    <source>
        <dbReference type="SAM" id="MobiDB-lite"/>
    </source>
</evidence>
<dbReference type="Pfam" id="PF05833">
    <property type="entry name" value="NFACT_N"/>
    <property type="match status" value="1"/>
</dbReference>
<comment type="subcellular location">
    <subcellularLocation>
        <location evidence="2">Cytoplasm</location>
    </subcellularLocation>
    <subcellularLocation>
        <location evidence="1">Nucleus</location>
    </subcellularLocation>
</comment>
<dbReference type="OrthoDB" id="207084at2759"/>
<evidence type="ECO:0000256" key="6">
    <source>
        <dbReference type="ARBA" id="ARBA00023242"/>
    </source>
</evidence>
<feature type="domain" description="NFACT protein C-terminal" evidence="10">
    <location>
        <begin position="872"/>
        <end position="963"/>
    </location>
</feature>
<evidence type="ECO:0000256" key="7">
    <source>
        <dbReference type="SAM" id="Coils"/>
    </source>
</evidence>
<feature type="compositionally biased region" description="Acidic residues" evidence="8">
    <location>
        <begin position="848"/>
        <end position="865"/>
    </location>
</feature>
<dbReference type="GO" id="GO:1990112">
    <property type="term" value="C:RQC complex"/>
    <property type="evidence" value="ECO:0007669"/>
    <property type="project" value="TreeGrafter"/>
</dbReference>
<dbReference type="FunFam" id="2.30.310.10:FF:000001">
    <property type="entry name" value="Nuclear export mediator factor Nemf"/>
    <property type="match status" value="1"/>
</dbReference>
<feature type="compositionally biased region" description="Basic residues" evidence="8">
    <location>
        <begin position="732"/>
        <end position="743"/>
    </location>
</feature>
<feature type="compositionally biased region" description="Basic and acidic residues" evidence="8">
    <location>
        <begin position="695"/>
        <end position="707"/>
    </location>
</feature>
<organism evidence="11">
    <name type="scientific">Oppiella nova</name>
    <dbReference type="NCBI Taxonomy" id="334625"/>
    <lineage>
        <taxon>Eukaryota</taxon>
        <taxon>Metazoa</taxon>
        <taxon>Ecdysozoa</taxon>
        <taxon>Arthropoda</taxon>
        <taxon>Chelicerata</taxon>
        <taxon>Arachnida</taxon>
        <taxon>Acari</taxon>
        <taxon>Acariformes</taxon>
        <taxon>Sarcoptiformes</taxon>
        <taxon>Oribatida</taxon>
        <taxon>Brachypylina</taxon>
        <taxon>Oppioidea</taxon>
        <taxon>Oppiidae</taxon>
        <taxon>Oppiella</taxon>
    </lineage>
</organism>
<evidence type="ECO:0000256" key="4">
    <source>
        <dbReference type="ARBA" id="ARBA00022490"/>
    </source>
</evidence>
<dbReference type="EMBL" id="CAJPVJ010002018">
    <property type="protein sequence ID" value="CAG2165658.1"/>
    <property type="molecule type" value="Genomic_DNA"/>
</dbReference>
<keyword evidence="12" id="KW-1185">Reference proteome</keyword>
<proteinExistence type="inferred from homology"/>
<keyword evidence="5 7" id="KW-0175">Coiled coil</keyword>
<name>A0A7R9LQM5_9ACAR</name>
<feature type="compositionally biased region" description="Basic and acidic residues" evidence="8">
    <location>
        <begin position="744"/>
        <end position="762"/>
    </location>
</feature>
<evidence type="ECO:0000313" key="11">
    <source>
        <dbReference type="EMBL" id="CAD7645423.1"/>
    </source>
</evidence>